<feature type="domain" description="PAS" evidence="1">
    <location>
        <begin position="177"/>
        <end position="225"/>
    </location>
</feature>
<dbReference type="InterPro" id="IPR009875">
    <property type="entry name" value="PilZ_domain"/>
</dbReference>
<dbReference type="NCBIfam" id="TIGR00254">
    <property type="entry name" value="GGDEF"/>
    <property type="match status" value="1"/>
</dbReference>
<evidence type="ECO:0000259" key="2">
    <source>
        <dbReference type="PROSITE" id="PS50113"/>
    </source>
</evidence>
<dbReference type="PROSITE" id="PS50113">
    <property type="entry name" value="PAC"/>
    <property type="match status" value="3"/>
</dbReference>
<dbReference type="InterPro" id="IPR000160">
    <property type="entry name" value="GGDEF_dom"/>
</dbReference>
<keyword evidence="6" id="KW-1185">Reference proteome</keyword>
<dbReference type="AlphaFoldDB" id="A0A285U9V0"/>
<feature type="domain" description="EAL" evidence="3">
    <location>
        <begin position="577"/>
        <end position="831"/>
    </location>
</feature>
<dbReference type="RefSeq" id="WP_097148791.1">
    <property type="nucleotide sequence ID" value="NZ_OBQC01000003.1"/>
</dbReference>
<evidence type="ECO:0000313" key="5">
    <source>
        <dbReference type="EMBL" id="SOC37336.1"/>
    </source>
</evidence>
<dbReference type="CDD" id="cd01948">
    <property type="entry name" value="EAL"/>
    <property type="match status" value="1"/>
</dbReference>
<dbReference type="Pfam" id="PF08447">
    <property type="entry name" value="PAS_3"/>
    <property type="match status" value="2"/>
</dbReference>
<reference evidence="6" key="1">
    <citation type="submission" date="2017-08" db="EMBL/GenBank/DDBJ databases">
        <authorList>
            <person name="Varghese N."/>
            <person name="Submissions S."/>
        </authorList>
    </citation>
    <scope>NUCLEOTIDE SEQUENCE [LARGE SCALE GENOMIC DNA]</scope>
    <source>
        <strain evidence="6">JC23</strain>
    </source>
</reference>
<dbReference type="SMART" id="SM00091">
    <property type="entry name" value="PAS"/>
    <property type="match status" value="3"/>
</dbReference>
<dbReference type="GO" id="GO:0035438">
    <property type="term" value="F:cyclic-di-GMP binding"/>
    <property type="evidence" value="ECO:0007669"/>
    <property type="project" value="InterPro"/>
</dbReference>
<dbReference type="InterPro" id="IPR052155">
    <property type="entry name" value="Biofilm_reg_signaling"/>
</dbReference>
<dbReference type="SMART" id="SM00086">
    <property type="entry name" value="PAC"/>
    <property type="match status" value="3"/>
</dbReference>
<feature type="domain" description="PAC" evidence="2">
    <location>
        <begin position="228"/>
        <end position="280"/>
    </location>
</feature>
<dbReference type="SUPFAM" id="SSF55073">
    <property type="entry name" value="Nucleotide cyclase"/>
    <property type="match status" value="1"/>
</dbReference>
<sequence length="991" mass="114677">MVFSLFPKFHKTVEPKSYKDNFDPSNNLLNKKMFDTMFESSPDAVFTISINRQIQFFNRTLRILFNSKEEKLRFIFNQQILNIEIVKVHLDQALNGEAQSFQFEYVDRNNQPINLDVTIVPLFNNDYEVIAICGIAKDITNYVLYHNEILDVKSKLELAQATGKIGSWDLNILLDEIYWSEQFFKLTGHEKNDTFRPTLDEGLHYVHPEDREDYRKVLKDAINKSKGYDIEYRLLRKDNSFIYVYEHVEMFFDEVGNPIRLVGNTQDITERKLAEMKLVESNLTIETIYEHLSLGIISIDMVNQSTIMVSAGIEEVTGYPIEYFYTPQGIQSIVNPEDLHKYIDAMAKLTYGKTITLEFRIVHKKGNQIWVHGKFLPIFNDIGAVIRVDGIFTDITEQKQHQDEIHQLAYYDKLTGLAKTELFNEKIESLIEQKNPFSILYLEVERLRTINNTLGHAIVNDLLKEITTRIQSNVNQPFYFARLEGNEFGIILSDYNLSSYPEYFAESILKSLEVPFFIDGFEIYATASIGISNYSENGETLEELIKNADAALHRAKSLGKNNYHIFSSTLNISTYKQYELERDLRKALKNNQLILYFQSRVDTKTQKIVSAEALIRWEHPIWGIVSPGEFLSIAEEIGLINEIGDWVLQKVCDYLSKWKKEGIKIVPISINFIAQRFLRSDCIPMIVNTLKEYDIDSSLIELEITESSIIHHEQEVERILLQLKELGIKVALDDFGTGYSSLAHIKDFTINTIKLDKSFIQQIAIKQDVEIIIKSLIFMAKGLNMNIVAEGVETLEQYEFLKQQECTEIQGYLFSKPVPEEDFRKLLSKAILKPIIHSKHSEMKEKRNFYRIQLVMPLKATMTITSFKGNVVNLGKTEITIDNIGAGGLRFYSTIQLPVRPDIVYQFETVIMGKEVQVQGHIVWKDESCDGVYQYGISFNIIEKERQDLLKVLNNLTLKLKKNVLVHDTNFVHDDPIQYIKKTQVSKLNLK</sequence>
<dbReference type="SMART" id="SM00267">
    <property type="entry name" value="GGDEF"/>
    <property type="match status" value="1"/>
</dbReference>
<organism evidence="5 6">
    <name type="scientific">Ureibacillus acetophenoni</name>
    <dbReference type="NCBI Taxonomy" id="614649"/>
    <lineage>
        <taxon>Bacteria</taxon>
        <taxon>Bacillati</taxon>
        <taxon>Bacillota</taxon>
        <taxon>Bacilli</taxon>
        <taxon>Bacillales</taxon>
        <taxon>Caryophanaceae</taxon>
        <taxon>Ureibacillus</taxon>
    </lineage>
</organism>
<dbReference type="SUPFAM" id="SSF55785">
    <property type="entry name" value="PYP-like sensor domain (PAS domain)"/>
    <property type="match status" value="3"/>
</dbReference>
<evidence type="ECO:0000259" key="3">
    <source>
        <dbReference type="PROSITE" id="PS50883"/>
    </source>
</evidence>
<feature type="domain" description="PAC" evidence="2">
    <location>
        <begin position="99"/>
        <end position="151"/>
    </location>
</feature>
<accession>A0A285U9V0</accession>
<evidence type="ECO:0000313" key="6">
    <source>
        <dbReference type="Proteomes" id="UP000219252"/>
    </source>
</evidence>
<dbReference type="InterPro" id="IPR000014">
    <property type="entry name" value="PAS"/>
</dbReference>
<gene>
    <name evidence="5" type="ORF">SAMN05877842_103150</name>
</gene>
<dbReference type="Gene3D" id="3.20.20.450">
    <property type="entry name" value="EAL domain"/>
    <property type="match status" value="1"/>
</dbReference>
<evidence type="ECO:0000259" key="1">
    <source>
        <dbReference type="PROSITE" id="PS50112"/>
    </source>
</evidence>
<dbReference type="PROSITE" id="PS50883">
    <property type="entry name" value="EAL"/>
    <property type="match status" value="1"/>
</dbReference>
<dbReference type="Gene3D" id="3.30.450.20">
    <property type="entry name" value="PAS domain"/>
    <property type="match status" value="3"/>
</dbReference>
<dbReference type="InterPro" id="IPR013655">
    <property type="entry name" value="PAS_fold_3"/>
</dbReference>
<dbReference type="GO" id="GO:0006355">
    <property type="term" value="P:regulation of DNA-templated transcription"/>
    <property type="evidence" value="ECO:0007669"/>
    <property type="project" value="InterPro"/>
</dbReference>
<dbReference type="CDD" id="cd00130">
    <property type="entry name" value="PAS"/>
    <property type="match status" value="2"/>
</dbReference>
<dbReference type="PROSITE" id="PS50887">
    <property type="entry name" value="GGDEF"/>
    <property type="match status" value="1"/>
</dbReference>
<dbReference type="InterPro" id="IPR013767">
    <property type="entry name" value="PAS_fold"/>
</dbReference>
<dbReference type="PROSITE" id="PS50112">
    <property type="entry name" value="PAS"/>
    <property type="match status" value="1"/>
</dbReference>
<dbReference type="CDD" id="cd01949">
    <property type="entry name" value="GGDEF"/>
    <property type="match status" value="1"/>
</dbReference>
<dbReference type="Pfam" id="PF00990">
    <property type="entry name" value="GGDEF"/>
    <property type="match status" value="1"/>
</dbReference>
<feature type="domain" description="PAC" evidence="2">
    <location>
        <begin position="355"/>
        <end position="407"/>
    </location>
</feature>
<dbReference type="SMART" id="SM00052">
    <property type="entry name" value="EAL"/>
    <property type="match status" value="1"/>
</dbReference>
<dbReference type="InterPro" id="IPR000700">
    <property type="entry name" value="PAS-assoc_C"/>
</dbReference>
<dbReference type="Pfam" id="PF07238">
    <property type="entry name" value="PilZ"/>
    <property type="match status" value="1"/>
</dbReference>
<dbReference type="Proteomes" id="UP000219252">
    <property type="component" value="Unassembled WGS sequence"/>
</dbReference>
<dbReference type="Pfam" id="PF00563">
    <property type="entry name" value="EAL"/>
    <property type="match status" value="1"/>
</dbReference>
<dbReference type="InterPro" id="IPR001610">
    <property type="entry name" value="PAC"/>
</dbReference>
<dbReference type="PANTHER" id="PTHR44757:SF2">
    <property type="entry name" value="BIOFILM ARCHITECTURE MAINTENANCE PROTEIN MBAA"/>
    <property type="match status" value="1"/>
</dbReference>
<dbReference type="InterPro" id="IPR001633">
    <property type="entry name" value="EAL_dom"/>
</dbReference>
<dbReference type="Gene3D" id="3.30.70.270">
    <property type="match status" value="1"/>
</dbReference>
<name>A0A285U9V0_9BACL</name>
<dbReference type="OrthoDB" id="9759607at2"/>
<dbReference type="InterPro" id="IPR029787">
    <property type="entry name" value="Nucleotide_cyclase"/>
</dbReference>
<feature type="domain" description="GGDEF" evidence="4">
    <location>
        <begin position="435"/>
        <end position="568"/>
    </location>
</feature>
<protein>
    <submittedName>
        <fullName evidence="5">Diguanylate cyclase/phosphodiesterase with PAS/PAC sensor(S)</fullName>
    </submittedName>
</protein>
<evidence type="ECO:0000259" key="4">
    <source>
        <dbReference type="PROSITE" id="PS50887"/>
    </source>
</evidence>
<dbReference type="PANTHER" id="PTHR44757">
    <property type="entry name" value="DIGUANYLATE CYCLASE DGCP"/>
    <property type="match status" value="1"/>
</dbReference>
<dbReference type="InterPro" id="IPR035919">
    <property type="entry name" value="EAL_sf"/>
</dbReference>
<dbReference type="SUPFAM" id="SSF141868">
    <property type="entry name" value="EAL domain-like"/>
    <property type="match status" value="1"/>
</dbReference>
<dbReference type="InterPro" id="IPR035965">
    <property type="entry name" value="PAS-like_dom_sf"/>
</dbReference>
<dbReference type="Pfam" id="PF00989">
    <property type="entry name" value="PAS"/>
    <property type="match status" value="1"/>
</dbReference>
<dbReference type="InterPro" id="IPR043128">
    <property type="entry name" value="Rev_trsase/Diguanyl_cyclase"/>
</dbReference>
<dbReference type="NCBIfam" id="TIGR00229">
    <property type="entry name" value="sensory_box"/>
    <property type="match status" value="2"/>
</dbReference>
<proteinExistence type="predicted"/>
<dbReference type="Gene3D" id="2.10.70.100">
    <property type="match status" value="1"/>
</dbReference>
<dbReference type="EMBL" id="OBQC01000003">
    <property type="protein sequence ID" value="SOC37336.1"/>
    <property type="molecule type" value="Genomic_DNA"/>
</dbReference>